<sequence length="359" mass="39109">MEAIEFSRGVFEAFSRMPFLIRALSAAYDLLQLIQPGQQGLEDGDCVGRVDARASGGIVVLVSRGPVTRSCGGRFAPYPAEALRSPRSLHLNRSERSLSSGRSNMKKSRRPLSIRACQSPHPRAPEPVEPAAPADTEPEEQVASIESNQYESAEDIGIGSAGRGIRKESLQKASILSLRVVGRFKVSPFLRYRADICLISGGFPLRSLAQRSRAHNPVTPFLRRLRPLLSPLCRLGADSSLFFVSPDVSGLSKCMSSTSLFTRGRTAIEREGWLRGPEEPGTPRNTPCGDGRPRSRSGGRSSESLLDWLFDGLVQVFGRDGVGCVALWLENRVLTRVASASSMLRQNFHTPSSSESDIS</sequence>
<gene>
    <name evidence="2" type="ORF">E4U13_001721</name>
</gene>
<feature type="region of interest" description="Disordered" evidence="1">
    <location>
        <begin position="86"/>
        <end position="142"/>
    </location>
</feature>
<dbReference type="AlphaFoldDB" id="A0A9P7Q7N7"/>
<comment type="caution">
    <text evidence="2">The sequence shown here is derived from an EMBL/GenBank/DDBJ whole genome shotgun (WGS) entry which is preliminary data.</text>
</comment>
<evidence type="ECO:0000256" key="1">
    <source>
        <dbReference type="SAM" id="MobiDB-lite"/>
    </source>
</evidence>
<name>A0A9P7Q7N7_9HYPO</name>
<dbReference type="Proteomes" id="UP000732380">
    <property type="component" value="Unassembled WGS sequence"/>
</dbReference>
<keyword evidence="3" id="KW-1185">Reference proteome</keyword>
<protein>
    <submittedName>
        <fullName evidence="2">Uncharacterized protein</fullName>
    </submittedName>
</protein>
<organism evidence="2 3">
    <name type="scientific">Claviceps humidiphila</name>
    <dbReference type="NCBI Taxonomy" id="1294629"/>
    <lineage>
        <taxon>Eukaryota</taxon>
        <taxon>Fungi</taxon>
        <taxon>Dikarya</taxon>
        <taxon>Ascomycota</taxon>
        <taxon>Pezizomycotina</taxon>
        <taxon>Sordariomycetes</taxon>
        <taxon>Hypocreomycetidae</taxon>
        <taxon>Hypocreales</taxon>
        <taxon>Clavicipitaceae</taxon>
        <taxon>Claviceps</taxon>
    </lineage>
</organism>
<accession>A0A9P7Q7N7</accession>
<proteinExistence type="predicted"/>
<dbReference type="EMBL" id="SRQM01000017">
    <property type="protein sequence ID" value="KAG6122634.1"/>
    <property type="molecule type" value="Genomic_DNA"/>
</dbReference>
<evidence type="ECO:0000313" key="2">
    <source>
        <dbReference type="EMBL" id="KAG6122634.1"/>
    </source>
</evidence>
<feature type="region of interest" description="Disordered" evidence="1">
    <location>
        <begin position="273"/>
        <end position="301"/>
    </location>
</feature>
<evidence type="ECO:0000313" key="3">
    <source>
        <dbReference type="Proteomes" id="UP000732380"/>
    </source>
</evidence>
<reference evidence="2 3" key="1">
    <citation type="journal article" date="2020" name="bioRxiv">
        <title>Whole genome comparisons of ergot fungi reveals the divergence and evolution of species within the genus Claviceps are the result of varying mechanisms driving genome evolution and host range expansion.</title>
        <authorList>
            <person name="Wyka S.A."/>
            <person name="Mondo S.J."/>
            <person name="Liu M."/>
            <person name="Dettman J."/>
            <person name="Nalam V."/>
            <person name="Broders K.D."/>
        </authorList>
    </citation>
    <scope>NUCLEOTIDE SEQUENCE [LARGE SCALE GENOMIC DNA]</scope>
    <source>
        <strain evidence="2 3">LM576</strain>
    </source>
</reference>